<protein>
    <submittedName>
        <fullName evidence="2">Hypothetical_protein</fullName>
    </submittedName>
</protein>
<dbReference type="AlphaFoldDB" id="A0AA86U012"/>
<comment type="caution">
    <text evidence="1">The sequence shown here is derived from an EMBL/GenBank/DDBJ whole genome shotgun (WGS) entry which is preliminary data.</text>
</comment>
<proteinExistence type="predicted"/>
<keyword evidence="3" id="KW-1185">Reference proteome</keyword>
<accession>A0AA86U012</accession>
<evidence type="ECO:0000313" key="1">
    <source>
        <dbReference type="EMBL" id="CAI9933357.1"/>
    </source>
</evidence>
<reference evidence="2 3" key="2">
    <citation type="submission" date="2024-07" db="EMBL/GenBank/DDBJ databases">
        <authorList>
            <person name="Akdeniz Z."/>
        </authorList>
    </citation>
    <scope>NUCLEOTIDE SEQUENCE [LARGE SCALE GENOMIC DNA]</scope>
</reference>
<evidence type="ECO:0000313" key="3">
    <source>
        <dbReference type="Proteomes" id="UP001642409"/>
    </source>
</evidence>
<sequence>MDIKKLFQSQYNDSESSPVPLWDKNQKFVPKDVQQQLKPQSPWGIDKDAMQTNTNKNVDAFKMLQQLHEELQKQHNINKQEKQQYNIIIQLNCMTASVFQKGSSVTFLQMQSKKSIQLHDGNLVFLASNILCRSEINSSMIIFYKYKDMKWIYKLPLQMSNQTEMISLNEHIYNLLTKQSYLIIQK</sequence>
<organism evidence="1">
    <name type="scientific">Hexamita inflata</name>
    <dbReference type="NCBI Taxonomy" id="28002"/>
    <lineage>
        <taxon>Eukaryota</taxon>
        <taxon>Metamonada</taxon>
        <taxon>Diplomonadida</taxon>
        <taxon>Hexamitidae</taxon>
        <taxon>Hexamitinae</taxon>
        <taxon>Hexamita</taxon>
    </lineage>
</organism>
<evidence type="ECO:0000313" key="2">
    <source>
        <dbReference type="EMBL" id="CAL5973783.1"/>
    </source>
</evidence>
<dbReference type="EMBL" id="CATOUU010000531">
    <property type="protein sequence ID" value="CAI9933357.1"/>
    <property type="molecule type" value="Genomic_DNA"/>
</dbReference>
<reference evidence="1" key="1">
    <citation type="submission" date="2023-06" db="EMBL/GenBank/DDBJ databases">
        <authorList>
            <person name="Kurt Z."/>
        </authorList>
    </citation>
    <scope>NUCLEOTIDE SEQUENCE</scope>
</reference>
<dbReference type="Proteomes" id="UP001642409">
    <property type="component" value="Unassembled WGS sequence"/>
</dbReference>
<gene>
    <name evidence="1" type="ORF">HINF_LOCUS21002</name>
    <name evidence="2" type="ORF">HINF_LOCUS2548</name>
</gene>
<name>A0AA86U012_9EUKA</name>
<dbReference type="EMBL" id="CAXDID020000004">
    <property type="protein sequence ID" value="CAL5973783.1"/>
    <property type="molecule type" value="Genomic_DNA"/>
</dbReference>